<dbReference type="Gene3D" id="3.50.50.60">
    <property type="entry name" value="FAD/NAD(P)-binding domain"/>
    <property type="match status" value="2"/>
</dbReference>
<dbReference type="Pfam" id="PF01266">
    <property type="entry name" value="DAO"/>
    <property type="match status" value="1"/>
</dbReference>
<dbReference type="GO" id="GO:0005737">
    <property type="term" value="C:cytoplasm"/>
    <property type="evidence" value="ECO:0007669"/>
    <property type="project" value="TreeGrafter"/>
</dbReference>
<comment type="function">
    <text evidence="3">Required for the assembly of the mitochondrial membrane respiratory chain NADH dehydrogenase (Complex I). Involved in mid-late stages of complex I assembly.</text>
</comment>
<reference evidence="6 7" key="1">
    <citation type="journal article" date="2013" name="Curr. Biol.">
        <title>The Genome of the Foraminiferan Reticulomyxa filosa.</title>
        <authorList>
            <person name="Glockner G."/>
            <person name="Hulsmann N."/>
            <person name="Schleicher M."/>
            <person name="Noegel A.A."/>
            <person name="Eichinger L."/>
            <person name="Gallinger C."/>
            <person name="Pawlowski J."/>
            <person name="Sierra R."/>
            <person name="Euteneuer U."/>
            <person name="Pillet L."/>
            <person name="Moustafa A."/>
            <person name="Platzer M."/>
            <person name="Groth M."/>
            <person name="Szafranski K."/>
            <person name="Schliwa M."/>
        </authorList>
    </citation>
    <scope>NUCLEOTIDE SEQUENCE [LARGE SCALE GENOMIC DNA]</scope>
</reference>
<evidence type="ECO:0000259" key="5">
    <source>
        <dbReference type="Pfam" id="PF01266"/>
    </source>
</evidence>
<organism evidence="6 7">
    <name type="scientific">Reticulomyxa filosa</name>
    <dbReference type="NCBI Taxonomy" id="46433"/>
    <lineage>
        <taxon>Eukaryota</taxon>
        <taxon>Sar</taxon>
        <taxon>Rhizaria</taxon>
        <taxon>Retaria</taxon>
        <taxon>Foraminifera</taxon>
        <taxon>Monothalamids</taxon>
        <taxon>Reticulomyxidae</taxon>
        <taxon>Reticulomyxa</taxon>
    </lineage>
</organism>
<gene>
    <name evidence="6" type="ORF">RFI_20090</name>
</gene>
<dbReference type="EMBL" id="ASPP01017049">
    <property type="protein sequence ID" value="ETO17240.1"/>
    <property type="molecule type" value="Genomic_DNA"/>
</dbReference>
<comment type="caution">
    <text evidence="6">The sequence shown here is derived from an EMBL/GenBank/DDBJ whole genome shotgun (WGS) entry which is preliminary data.</text>
</comment>
<evidence type="ECO:0000256" key="1">
    <source>
        <dbReference type="ARBA" id="ARBA00023002"/>
    </source>
</evidence>
<dbReference type="PANTHER" id="PTHR13847">
    <property type="entry name" value="SARCOSINE DEHYDROGENASE-RELATED"/>
    <property type="match status" value="1"/>
</dbReference>
<dbReference type="Gene3D" id="3.30.9.10">
    <property type="entry name" value="D-Amino Acid Oxidase, subunit A, domain 2"/>
    <property type="match status" value="1"/>
</dbReference>
<protein>
    <recommendedName>
        <fullName evidence="2">FAD-dependent oxidoreductase domain-containing protein 1</fullName>
    </recommendedName>
</protein>
<feature type="transmembrane region" description="Helical" evidence="4">
    <location>
        <begin position="101"/>
        <end position="128"/>
    </location>
</feature>
<dbReference type="GO" id="GO:0016491">
    <property type="term" value="F:oxidoreductase activity"/>
    <property type="evidence" value="ECO:0007669"/>
    <property type="project" value="UniProtKB-KW"/>
</dbReference>
<dbReference type="Proteomes" id="UP000023152">
    <property type="component" value="Unassembled WGS sequence"/>
</dbReference>
<dbReference type="SUPFAM" id="SSF51905">
    <property type="entry name" value="FAD/NAD(P)-binding domain"/>
    <property type="match status" value="1"/>
</dbReference>
<keyword evidence="4" id="KW-1133">Transmembrane helix</keyword>
<evidence type="ECO:0000256" key="2">
    <source>
        <dbReference type="ARBA" id="ARBA00039785"/>
    </source>
</evidence>
<evidence type="ECO:0000256" key="4">
    <source>
        <dbReference type="SAM" id="Phobius"/>
    </source>
</evidence>
<keyword evidence="4" id="KW-0472">Membrane</keyword>
<sequence>MTLEQMIVKKVVGCVRIKFEILFKQNTEAMHHKPINSIFRNADSPPTQRDVFFHAVENGTLGLRAANQSLVIVSHNSLFKIFLAMQTIFFFKIWFSSEESVALFIVFAFKISSGVVVLIYFFAVFSFYNATLEEKTHWPLIMSFSLPLKKKRHIDYDDQKTDYDVVVICAGIAGASMSYNLALQGLSVYCLEQEERPGYHSTGRAAGLFSENYGTPAVQIFNICVIIIDVNAFNCFFCPFGPLPPFFLKKNYFIFKFLRNKNVQSGSPVLLAWLQRPWRVGEVRRAGDADQQGYTQWIVGGSYEGRDTIFALADENGKKFWYLALQAKSGLFLASPANRDLDDHCDVALCVDQVETYCQFKVDKIVSKWSGHRCHSPDWNFVLGGDPADDSFVWTAALAGQGIQACPAYSLLNTCLALKKSIPNEIADLDSHSKIILDTDTFFYCHIVCDKETFQKIIQKFLQKGYFGNVVDTPTRKQILLIVDISLLFDVSITIVVICGLQFDQKNLSKNKETIKKIIPKNFFTKRSFNKKFNKQEKNDMS</sequence>
<accession>X6MVW0</accession>
<keyword evidence="1" id="KW-0560">Oxidoreductase</keyword>
<evidence type="ECO:0000313" key="6">
    <source>
        <dbReference type="EMBL" id="ETO17240.1"/>
    </source>
</evidence>
<feature type="domain" description="FAD dependent oxidoreductase" evidence="5">
    <location>
        <begin position="164"/>
        <end position="215"/>
    </location>
</feature>
<dbReference type="InterPro" id="IPR006076">
    <property type="entry name" value="FAD-dep_OxRdtase"/>
</dbReference>
<keyword evidence="4" id="KW-0812">Transmembrane</keyword>
<keyword evidence="7" id="KW-1185">Reference proteome</keyword>
<proteinExistence type="predicted"/>
<dbReference type="PANTHER" id="PTHR13847:SF287">
    <property type="entry name" value="FAD-DEPENDENT OXIDOREDUCTASE DOMAIN-CONTAINING PROTEIN 1"/>
    <property type="match status" value="1"/>
</dbReference>
<evidence type="ECO:0000256" key="3">
    <source>
        <dbReference type="ARBA" id="ARBA00046185"/>
    </source>
</evidence>
<evidence type="ECO:0000313" key="7">
    <source>
        <dbReference type="Proteomes" id="UP000023152"/>
    </source>
</evidence>
<dbReference type="InterPro" id="IPR036188">
    <property type="entry name" value="FAD/NAD-bd_sf"/>
</dbReference>
<dbReference type="AlphaFoldDB" id="X6MVW0"/>
<feature type="transmembrane region" description="Helical" evidence="4">
    <location>
        <begin position="78"/>
        <end position="95"/>
    </location>
</feature>
<name>X6MVW0_RETFI</name>